<dbReference type="AlphaFoldDB" id="A0A1Y6B585"/>
<reference evidence="1 2" key="1">
    <citation type="submission" date="2017-04" db="EMBL/GenBank/DDBJ databases">
        <authorList>
            <person name="Afonso C.L."/>
            <person name="Miller P.J."/>
            <person name="Scott M.A."/>
            <person name="Spackman E."/>
            <person name="Goraichik I."/>
            <person name="Dimitrov K.M."/>
            <person name="Suarez D.L."/>
            <person name="Swayne D.E."/>
        </authorList>
    </citation>
    <scope>NUCLEOTIDE SEQUENCE [LARGE SCALE GENOMIC DNA]</scope>
    <source>
        <strain evidence="1 2">USBA 355</strain>
    </source>
</reference>
<evidence type="ECO:0000313" key="1">
    <source>
        <dbReference type="EMBL" id="SME92905.1"/>
    </source>
</evidence>
<sequence length="119" mass="12990">MADQRHDGSRKRTVALAATAIAAMIPSLLLPLAPAAAQMLCSKPLQPLCSTDLQNVTDATERDRCVSDTDKYLDELRSYRDCLQTALEKADESLKRGEGFKSCLDSGRKDCSLKNDGDL</sequence>
<proteinExistence type="predicted"/>
<evidence type="ECO:0000313" key="2">
    <source>
        <dbReference type="Proteomes" id="UP000192917"/>
    </source>
</evidence>
<organism evidence="1 2">
    <name type="scientific">Tistlia consotensis USBA 355</name>
    <dbReference type="NCBI Taxonomy" id="560819"/>
    <lineage>
        <taxon>Bacteria</taxon>
        <taxon>Pseudomonadati</taxon>
        <taxon>Pseudomonadota</taxon>
        <taxon>Alphaproteobacteria</taxon>
        <taxon>Rhodospirillales</taxon>
        <taxon>Rhodovibrionaceae</taxon>
        <taxon>Tistlia</taxon>
    </lineage>
</organism>
<name>A0A1Y6B585_9PROT</name>
<keyword evidence="2" id="KW-1185">Reference proteome</keyword>
<protein>
    <submittedName>
        <fullName evidence="1">Uncharacterized protein</fullName>
    </submittedName>
</protein>
<gene>
    <name evidence="1" type="ORF">SAMN05428998_101542</name>
</gene>
<accession>A0A1Y6B585</accession>
<dbReference type="STRING" id="560819.SAMN05428998_101542"/>
<dbReference type="Proteomes" id="UP000192917">
    <property type="component" value="Unassembled WGS sequence"/>
</dbReference>
<dbReference type="EMBL" id="FWZX01000001">
    <property type="protein sequence ID" value="SME92905.1"/>
    <property type="molecule type" value="Genomic_DNA"/>
</dbReference>